<feature type="chain" id="PRO_5025402436" evidence="1">
    <location>
        <begin position="28"/>
        <end position="159"/>
    </location>
</feature>
<dbReference type="AlphaFoldDB" id="A0A672KMA5"/>
<dbReference type="Ensembl" id="ENSSGRT00000012253.1">
    <property type="protein sequence ID" value="ENSSGRP00000011297.1"/>
    <property type="gene ID" value="ENSSGRG00000007377.1"/>
</dbReference>
<dbReference type="InParanoid" id="A0A672KMA5"/>
<dbReference type="InterPro" id="IPR008996">
    <property type="entry name" value="IL1/FGF"/>
</dbReference>
<evidence type="ECO:0000313" key="2">
    <source>
        <dbReference type="Ensembl" id="ENSSGRP00000011297.1"/>
    </source>
</evidence>
<name>A0A672KMA5_SINGR</name>
<reference evidence="2" key="1">
    <citation type="submission" date="2025-08" db="UniProtKB">
        <authorList>
            <consortium name="Ensembl"/>
        </authorList>
    </citation>
    <scope>IDENTIFICATION</scope>
</reference>
<dbReference type="Gene3D" id="2.80.10.50">
    <property type="match status" value="1"/>
</dbReference>
<organism evidence="2 3">
    <name type="scientific">Sinocyclocheilus grahami</name>
    <name type="common">Dianchi golden-line fish</name>
    <name type="synonym">Barbus grahami</name>
    <dbReference type="NCBI Taxonomy" id="75366"/>
    <lineage>
        <taxon>Eukaryota</taxon>
        <taxon>Metazoa</taxon>
        <taxon>Chordata</taxon>
        <taxon>Craniata</taxon>
        <taxon>Vertebrata</taxon>
        <taxon>Euteleostomi</taxon>
        <taxon>Actinopterygii</taxon>
        <taxon>Neopterygii</taxon>
        <taxon>Teleostei</taxon>
        <taxon>Ostariophysi</taxon>
        <taxon>Cypriniformes</taxon>
        <taxon>Cyprinidae</taxon>
        <taxon>Cyprininae</taxon>
        <taxon>Sinocyclocheilus</taxon>
    </lineage>
</organism>
<feature type="signal peptide" evidence="1">
    <location>
        <begin position="1"/>
        <end position="27"/>
    </location>
</feature>
<reference evidence="2" key="2">
    <citation type="submission" date="2025-09" db="UniProtKB">
        <authorList>
            <consortium name="Ensembl"/>
        </authorList>
    </citation>
    <scope>IDENTIFICATION</scope>
</reference>
<dbReference type="Proteomes" id="UP000472262">
    <property type="component" value="Unassembled WGS sequence"/>
</dbReference>
<dbReference type="SUPFAM" id="SSF50353">
    <property type="entry name" value="Cytokine"/>
    <property type="match status" value="1"/>
</dbReference>
<evidence type="ECO:0000256" key="1">
    <source>
        <dbReference type="SAM" id="SignalP"/>
    </source>
</evidence>
<evidence type="ECO:0000313" key="3">
    <source>
        <dbReference type="Proteomes" id="UP000472262"/>
    </source>
</evidence>
<protein>
    <submittedName>
        <fullName evidence="2">Fibroblast growth factor 4</fullName>
    </submittedName>
</protein>
<proteinExistence type="predicted"/>
<sequence>MSVHSDPLPILVLGLLTSLEAAGQNKAEERCWETLYSRSLVRIPGGKRDISQDSAYLTYIKRLRRLYCNAGIGFHLQVLPDSRISGVHNENRYRKFHLLFELMHAGSAVDGKNMYTVLPLRIFNYYFFLIKLSRFKKNKVGSPVSTNVEHSSLMAETIY</sequence>
<keyword evidence="3" id="KW-1185">Reference proteome</keyword>
<keyword evidence="1" id="KW-0732">Signal</keyword>
<accession>A0A672KMA5</accession>